<evidence type="ECO:0000313" key="9">
    <source>
        <dbReference type="EMBL" id="MFC7393032.1"/>
    </source>
</evidence>
<dbReference type="Pfam" id="PF05043">
    <property type="entry name" value="Mga"/>
    <property type="match status" value="1"/>
</dbReference>
<dbReference type="InterPro" id="IPR036095">
    <property type="entry name" value="PTS_EIIB-like_sf"/>
</dbReference>
<dbReference type="PANTHER" id="PTHR30185:SF18">
    <property type="entry name" value="TRANSCRIPTIONAL REGULATOR MTLR"/>
    <property type="match status" value="1"/>
</dbReference>
<evidence type="ECO:0000259" key="7">
    <source>
        <dbReference type="PROSITE" id="PS51099"/>
    </source>
</evidence>
<dbReference type="InterPro" id="IPR036388">
    <property type="entry name" value="WH-like_DNA-bd_sf"/>
</dbReference>
<dbReference type="InterPro" id="IPR036634">
    <property type="entry name" value="PRD_sf"/>
</dbReference>
<evidence type="ECO:0000259" key="8">
    <source>
        <dbReference type="PROSITE" id="PS51372"/>
    </source>
</evidence>
<keyword evidence="3" id="KW-0805">Transcription regulation</keyword>
<dbReference type="Pfam" id="PF02302">
    <property type="entry name" value="PTS_IIB"/>
    <property type="match status" value="1"/>
</dbReference>
<dbReference type="SUPFAM" id="SSF52794">
    <property type="entry name" value="PTS system IIB component-like"/>
    <property type="match status" value="1"/>
</dbReference>
<name>A0ABW2PUD4_9BACL</name>
<dbReference type="InterPro" id="IPR007737">
    <property type="entry name" value="Mga_HTH"/>
</dbReference>
<keyword evidence="2" id="KW-0677">Repeat</keyword>
<dbReference type="Gene3D" id="1.10.1790.10">
    <property type="entry name" value="PRD domain"/>
    <property type="match status" value="2"/>
</dbReference>
<dbReference type="SUPFAM" id="SSF46785">
    <property type="entry name" value="Winged helix' DNA-binding domain"/>
    <property type="match status" value="1"/>
</dbReference>
<gene>
    <name evidence="9" type="ORF">ACFQRG_08550</name>
</gene>
<feature type="domain" description="PTS EIIB type-2" evidence="7">
    <location>
        <begin position="407"/>
        <end position="497"/>
    </location>
</feature>
<evidence type="ECO:0000256" key="2">
    <source>
        <dbReference type="ARBA" id="ARBA00022737"/>
    </source>
</evidence>
<evidence type="ECO:0000256" key="4">
    <source>
        <dbReference type="ARBA" id="ARBA00023159"/>
    </source>
</evidence>
<accession>A0ABW2PUD4</accession>
<comment type="caution">
    <text evidence="9">The sequence shown here is derived from an EMBL/GenBank/DDBJ whole genome shotgun (WGS) entry which is preliminary data.</text>
</comment>
<dbReference type="CDD" id="cd05568">
    <property type="entry name" value="PTS_IIB_bgl_like"/>
    <property type="match status" value="1"/>
</dbReference>
<dbReference type="Pfam" id="PF00874">
    <property type="entry name" value="PRD"/>
    <property type="match status" value="2"/>
</dbReference>
<dbReference type="SUPFAM" id="SSF55804">
    <property type="entry name" value="Phoshotransferase/anion transport protein"/>
    <property type="match status" value="1"/>
</dbReference>
<dbReference type="EMBL" id="JBHTCO010000007">
    <property type="protein sequence ID" value="MFC7393032.1"/>
    <property type="molecule type" value="Genomic_DNA"/>
</dbReference>
<dbReference type="Proteomes" id="UP001596505">
    <property type="component" value="Unassembled WGS sequence"/>
</dbReference>
<keyword evidence="10" id="KW-1185">Reference proteome</keyword>
<dbReference type="RefSeq" id="WP_380965469.1">
    <property type="nucleotide sequence ID" value="NZ_JBHTCO010000007.1"/>
</dbReference>
<dbReference type="Pfam" id="PF08279">
    <property type="entry name" value="HTH_11"/>
    <property type="match status" value="1"/>
</dbReference>
<dbReference type="Gene3D" id="1.10.10.10">
    <property type="entry name" value="Winged helix-like DNA-binding domain superfamily/Winged helix DNA-binding domain"/>
    <property type="match status" value="1"/>
</dbReference>
<keyword evidence="1" id="KW-0808">Transferase</keyword>
<evidence type="ECO:0000256" key="5">
    <source>
        <dbReference type="ARBA" id="ARBA00023163"/>
    </source>
</evidence>
<feature type="domain" description="PRD" evidence="8">
    <location>
        <begin position="193"/>
        <end position="295"/>
    </location>
</feature>
<evidence type="ECO:0000256" key="3">
    <source>
        <dbReference type="ARBA" id="ARBA00023015"/>
    </source>
</evidence>
<feature type="domain" description="PRD" evidence="8">
    <location>
        <begin position="298"/>
        <end position="404"/>
    </location>
</feature>
<dbReference type="InterPro" id="IPR050661">
    <property type="entry name" value="BglG_antiterminators"/>
</dbReference>
<reference evidence="10" key="1">
    <citation type="journal article" date="2019" name="Int. J. Syst. Evol. Microbiol.">
        <title>The Global Catalogue of Microorganisms (GCM) 10K type strain sequencing project: providing services to taxonomists for standard genome sequencing and annotation.</title>
        <authorList>
            <consortium name="The Broad Institute Genomics Platform"/>
            <consortium name="The Broad Institute Genome Sequencing Center for Infectious Disease"/>
            <person name="Wu L."/>
            <person name="Ma J."/>
        </authorList>
    </citation>
    <scope>NUCLEOTIDE SEQUENCE [LARGE SCALE GENOMIC DNA]</scope>
    <source>
        <strain evidence="10">CGMCC 1.16305</strain>
    </source>
</reference>
<dbReference type="PANTHER" id="PTHR30185">
    <property type="entry name" value="CRYPTIC BETA-GLUCOSIDE BGL OPERON ANTITERMINATOR"/>
    <property type="match status" value="1"/>
</dbReference>
<dbReference type="Pfam" id="PF00359">
    <property type="entry name" value="PTS_EIIA_2"/>
    <property type="match status" value="1"/>
</dbReference>
<dbReference type="InterPro" id="IPR002178">
    <property type="entry name" value="PTS_EIIA_type-2_dom"/>
</dbReference>
<dbReference type="Gene3D" id="3.40.50.2300">
    <property type="match status" value="1"/>
</dbReference>
<evidence type="ECO:0000313" key="10">
    <source>
        <dbReference type="Proteomes" id="UP001596505"/>
    </source>
</evidence>
<proteinExistence type="predicted"/>
<dbReference type="InterPro" id="IPR013196">
    <property type="entry name" value="HTH_11"/>
</dbReference>
<keyword evidence="5" id="KW-0804">Transcription</keyword>
<protein>
    <submittedName>
        <fullName evidence="9">BglG family transcription antiterminator</fullName>
    </submittedName>
</protein>
<feature type="domain" description="PTS EIIA type-2" evidence="6">
    <location>
        <begin position="534"/>
        <end position="681"/>
    </location>
</feature>
<evidence type="ECO:0000259" key="6">
    <source>
        <dbReference type="PROSITE" id="PS51094"/>
    </source>
</evidence>
<dbReference type="PROSITE" id="PS51372">
    <property type="entry name" value="PRD_2"/>
    <property type="match status" value="2"/>
</dbReference>
<dbReference type="PROSITE" id="PS51094">
    <property type="entry name" value="PTS_EIIA_TYPE_2"/>
    <property type="match status" value="1"/>
</dbReference>
<dbReference type="InterPro" id="IPR036390">
    <property type="entry name" value="WH_DNA-bd_sf"/>
</dbReference>
<organism evidence="9 10">
    <name type="scientific">Scopulibacillus cellulosilyticus</name>
    <dbReference type="NCBI Taxonomy" id="2665665"/>
    <lineage>
        <taxon>Bacteria</taxon>
        <taxon>Bacillati</taxon>
        <taxon>Bacillota</taxon>
        <taxon>Bacilli</taxon>
        <taxon>Bacillales</taxon>
        <taxon>Sporolactobacillaceae</taxon>
        <taxon>Scopulibacillus</taxon>
    </lineage>
</organism>
<keyword evidence="4" id="KW-0010">Activator</keyword>
<dbReference type="InterPro" id="IPR013011">
    <property type="entry name" value="PTS_EIIB_2"/>
</dbReference>
<evidence type="ECO:0000256" key="1">
    <source>
        <dbReference type="ARBA" id="ARBA00022679"/>
    </source>
</evidence>
<dbReference type="InterPro" id="IPR003501">
    <property type="entry name" value="PTS_EIIB_2/3"/>
</dbReference>
<dbReference type="PROSITE" id="PS51099">
    <property type="entry name" value="PTS_EIIB_TYPE_2"/>
    <property type="match status" value="1"/>
</dbReference>
<dbReference type="Gene3D" id="3.40.930.10">
    <property type="entry name" value="Mannitol-specific EII, Chain A"/>
    <property type="match status" value="1"/>
</dbReference>
<sequence length="694" mass="79602">MDITSREKSIIKLIIKTSGKHTPSSIADYLKVSVRTVHRDLNSIEKMLESFGLRLVRNPDKGLMINGKNEQIFRLIQYLEDIKPVDETPQEKMLQLLLALLEEESYKIHSLSNHLGVSVATISGYLDQLTEWLGDYGVVITRKRGVGVELIGSESNKRKALAGYILQYFYEELIEHLFQLEQGQFSQKMILYYFQTDYLLAIDRIVNSIFHHLHPRLADSDYIRFMINICITMQRTKDGFLLEEEVVYNENTNEYNLITTISKYIEGICSVSFTKNDLSYLAVILKGSKLQAVDAAPYDSIVLSQKIKNFIQDVSNQINVDLTKDFSLNQGLLAHMEPSLFRMKHQMESYNPLTEDIKRKYPLLFIAVKNSVQKEFNEIEHFPDDEIAFIALHFGSALLMREEDISVNALIVCPTGIGTSKMLASRIKKEIAEIDAVEICSIKEIQRHENLRSFDIIISTVSLPFIGIDYVLVSPLLTDENIQAIKAYITNNIEKITKKKHYIKPKPQSNALTSHKLGLPEILDDLADVKQSIQSVIRHFHVLRFDLENHRQVIEEMVKKAEEDQLLSDTNDIIEALMERERKGGLGIPNTGMGLFHCRHEKVNELIFQISHVNKPILIKGMDGKNMYMKNLLLMLAPEALSVRQQEIVSLISTSLIENNDSIMIFSSADENMIRQKLETVFLDYLYTHVIRND</sequence>
<dbReference type="InterPro" id="IPR016152">
    <property type="entry name" value="PTrfase/Anion_transptr"/>
</dbReference>
<dbReference type="InterPro" id="IPR011608">
    <property type="entry name" value="PRD"/>
</dbReference>
<dbReference type="SUPFAM" id="SSF63520">
    <property type="entry name" value="PTS-regulatory domain, PRD"/>
    <property type="match status" value="2"/>
</dbReference>